<dbReference type="Pfam" id="PF15733">
    <property type="entry name" value="DUF4682"/>
    <property type="match status" value="1"/>
</dbReference>
<dbReference type="Pfam" id="PF00566">
    <property type="entry name" value="RabGAP-TBC"/>
    <property type="match status" value="1"/>
</dbReference>
<evidence type="ECO:0000259" key="2">
    <source>
        <dbReference type="PROSITE" id="PS50086"/>
    </source>
</evidence>
<dbReference type="PANTHER" id="PTHR13399:SF4">
    <property type="entry name" value="TBC1 DOMAIN FAMILY MEMBER 30"/>
    <property type="match status" value="1"/>
</dbReference>
<proteinExistence type="predicted"/>
<dbReference type="RefSeq" id="XP_073977008.1">
    <property type="nucleotide sequence ID" value="XM_074120907.1"/>
</dbReference>
<dbReference type="SMART" id="SM00164">
    <property type="entry name" value="TBC"/>
    <property type="match status" value="1"/>
</dbReference>
<feature type="compositionally biased region" description="Basic and acidic residues" evidence="1">
    <location>
        <begin position="776"/>
        <end position="791"/>
    </location>
</feature>
<feature type="domain" description="Rab-GAP TBC" evidence="2">
    <location>
        <begin position="360"/>
        <end position="568"/>
    </location>
</feature>
<feature type="compositionally biased region" description="Pro residues" evidence="1">
    <location>
        <begin position="86"/>
        <end position="95"/>
    </location>
</feature>
<dbReference type="Gene3D" id="1.10.472.80">
    <property type="entry name" value="Ypt/Rab-GAP domain of gyp1p, domain 3"/>
    <property type="match status" value="1"/>
</dbReference>
<reference evidence="3" key="1">
    <citation type="submission" date="2025-05" db="UniProtKB">
        <authorList>
            <consortium name="EnsemblMetazoa"/>
        </authorList>
    </citation>
    <scope>IDENTIFICATION</scope>
</reference>
<dbReference type="InterPro" id="IPR035969">
    <property type="entry name" value="Rab-GAP_TBC_sf"/>
</dbReference>
<dbReference type="Gene3D" id="1.10.8.270">
    <property type="entry name" value="putative rabgap domain of human tbc1 domain family member 14 like domains"/>
    <property type="match status" value="1"/>
</dbReference>
<dbReference type="InterPro" id="IPR032738">
    <property type="entry name" value="Tbc1d30_C"/>
</dbReference>
<feature type="region of interest" description="Disordered" evidence="1">
    <location>
        <begin position="665"/>
        <end position="688"/>
    </location>
</feature>
<dbReference type="SUPFAM" id="SSF47923">
    <property type="entry name" value="Ypt/Rab-GAP domain of gyp1p"/>
    <property type="match status" value="2"/>
</dbReference>
<feature type="compositionally biased region" description="Polar residues" evidence="1">
    <location>
        <begin position="762"/>
        <end position="774"/>
    </location>
</feature>
<dbReference type="RefSeq" id="XP_073977009.1">
    <property type="nucleotide sequence ID" value="XM_074120908.1"/>
</dbReference>
<dbReference type="Proteomes" id="UP000015103">
    <property type="component" value="Unassembled WGS sequence"/>
</dbReference>
<organism evidence="3 4">
    <name type="scientific">Rhodnius prolixus</name>
    <name type="common">Triatomid bug</name>
    <dbReference type="NCBI Taxonomy" id="13249"/>
    <lineage>
        <taxon>Eukaryota</taxon>
        <taxon>Metazoa</taxon>
        <taxon>Ecdysozoa</taxon>
        <taxon>Arthropoda</taxon>
        <taxon>Hexapoda</taxon>
        <taxon>Insecta</taxon>
        <taxon>Pterygota</taxon>
        <taxon>Neoptera</taxon>
        <taxon>Paraneoptera</taxon>
        <taxon>Hemiptera</taxon>
        <taxon>Heteroptera</taxon>
        <taxon>Panheteroptera</taxon>
        <taxon>Cimicomorpha</taxon>
        <taxon>Reduviidae</taxon>
        <taxon>Triatominae</taxon>
        <taxon>Rhodnius</taxon>
    </lineage>
</organism>
<feature type="compositionally biased region" description="Low complexity" evidence="1">
    <location>
        <begin position="867"/>
        <end position="910"/>
    </location>
</feature>
<accession>A0ABL0EJU7</accession>
<evidence type="ECO:0000313" key="3">
    <source>
        <dbReference type="EnsemblMetazoa" id="RPRC017849.P162"/>
    </source>
</evidence>
<evidence type="ECO:0000313" key="4">
    <source>
        <dbReference type="Proteomes" id="UP000015103"/>
    </source>
</evidence>
<dbReference type="PANTHER" id="PTHR13399">
    <property type="entry name" value="TRANSLOCON-ASSOCIATED PROTEIN TRAP , GAMMA SUBUNIT"/>
    <property type="match status" value="1"/>
</dbReference>
<evidence type="ECO:0000256" key="1">
    <source>
        <dbReference type="SAM" id="MobiDB-lite"/>
    </source>
</evidence>
<feature type="compositionally biased region" description="Low complexity" evidence="1">
    <location>
        <begin position="793"/>
        <end position="810"/>
    </location>
</feature>
<feature type="compositionally biased region" description="Polar residues" evidence="1">
    <location>
        <begin position="665"/>
        <end position="676"/>
    </location>
</feature>
<name>A0ABL0EJU7_RHOPR</name>
<dbReference type="GeneID" id="141450447"/>
<feature type="compositionally biased region" description="Acidic residues" evidence="1">
    <location>
        <begin position="811"/>
        <end position="820"/>
    </location>
</feature>
<dbReference type="EMBL" id="ACPB03001010">
    <property type="status" value="NOT_ANNOTATED_CDS"/>
    <property type="molecule type" value="Genomic_DNA"/>
</dbReference>
<feature type="region of interest" description="Disordered" evidence="1">
    <location>
        <begin position="67"/>
        <end position="96"/>
    </location>
</feature>
<keyword evidence="4" id="KW-1185">Reference proteome</keyword>
<dbReference type="EMBL" id="ACPB03001009">
    <property type="status" value="NOT_ANNOTATED_CDS"/>
    <property type="molecule type" value="Genomic_DNA"/>
</dbReference>
<feature type="compositionally biased region" description="Basic and acidic residues" evidence="1">
    <location>
        <begin position="827"/>
        <end position="855"/>
    </location>
</feature>
<dbReference type="PROSITE" id="PS50086">
    <property type="entry name" value="TBC_RABGAP"/>
    <property type="match status" value="1"/>
</dbReference>
<feature type="region of interest" description="Disordered" evidence="1">
    <location>
        <begin position="1"/>
        <end position="21"/>
    </location>
</feature>
<sequence>MLLDGGCLNYRRPERSSRSMSLGNAAWTLSRPAVIYVQPRERHANKNHVLPAHNSVNISPDFSQFGGSSEKISYKESPRTSVSSSPPSPPLPPRTPKYVDYEEVLKQIEEDRPQELEIIKSQEYISQSAASNESVNVEEFIDIPLQPIEDKSDENKNAGDDSKILSRFFDQLLVDIYPHVCKQGSCKYCDNINRRRSESRLYHITKKHKEPLVRHHSYCLGLEGAAHYYHNNKVVEVEGFKRSYPFVLQRICASTPIVDTYKKNDLDNKGLKELNKIVYTLKRSVDHVANDLKTELDTKETYLCEQDDLCNNVTLILKTMAPKRSEDAQVKFSLSPVTQDQSGFAEWARAMRMVARLPDGVPAHFRKNLWLSLAERHLNNKGVTNWTQTERRLFSEYTNLEDRELSVQIVKDLHRTGCSLFCGVTGKHNQAVLKRVLLAYARWNKSVGYCQGLNMLAALILQVMQGSQSATVKVMIYLIEGVLPESYFANNLRGLSVDMAVFRDLLKLKLPDLSRHLDHLQQDSKESGTSYEPPLCDVFTMQWFLTIFSNCLPQGTVLRVWDLMFLEGDQILLRTALAIWQNLSERMMSVRSADEFYSIMAVLTREMLEFGLMESNNLIKAIDNMNIPEVADLREKYVYNISPWTVSTVARRGLKLFYPDPYEQDQGTSYESSDSVNEPRMTPFSNHPDREKIALDITALKRQYCKLRERQRQAHIILSACRGESLGSTSSPALNHLLLGKRALLSVKGRRIEGTVPPEVAQQKSAAQTRTGQTLHWRDAEKKWKWSDRSSRPSRSPSPYSSSTSSSSTELCDDSSDSEEASASPLPREDREGIGLDSHPESDSHVSKVVKETNTERVNSPEPASPQPSSEGLIPESPSEESLTTEIPRISPLSSSPLPSLSKSTVSPSKSHTRRDSEIALLQILQENSQILQRIQSHSFSSSATTTAVTVATVSQASFEEPDDIKEIRRKYEKISAQNSQETR</sequence>
<dbReference type="EMBL" id="ACPB03001008">
    <property type="status" value="NOT_ANNOTATED_CDS"/>
    <property type="molecule type" value="Genomic_DNA"/>
</dbReference>
<dbReference type="InterPro" id="IPR000195">
    <property type="entry name" value="Rab-GAP-TBC_dom"/>
</dbReference>
<feature type="region of interest" description="Disordered" evidence="1">
    <location>
        <begin position="755"/>
        <end position="915"/>
    </location>
</feature>
<dbReference type="EnsemblMetazoa" id="RPRC017849.R162">
    <property type="protein sequence ID" value="RPRC017849.P162"/>
    <property type="gene ID" value="RPRC017849"/>
</dbReference>
<dbReference type="EMBL" id="ACPB03001007">
    <property type="status" value="NOT_ANNOTATED_CDS"/>
    <property type="molecule type" value="Genomic_DNA"/>
</dbReference>
<protein>
    <recommendedName>
        <fullName evidence="2">Rab-GAP TBC domain-containing protein</fullName>
    </recommendedName>
</protein>